<dbReference type="Proteomes" id="UP001499882">
    <property type="component" value="Unassembled WGS sequence"/>
</dbReference>
<reference evidence="2" key="1">
    <citation type="journal article" date="2019" name="Int. J. Syst. Evol. Microbiol.">
        <title>The Global Catalogue of Microorganisms (GCM) 10K type strain sequencing project: providing services to taxonomists for standard genome sequencing and annotation.</title>
        <authorList>
            <consortium name="The Broad Institute Genomics Platform"/>
            <consortium name="The Broad Institute Genome Sequencing Center for Infectious Disease"/>
            <person name="Wu L."/>
            <person name="Ma J."/>
        </authorList>
    </citation>
    <scope>NUCLEOTIDE SEQUENCE [LARGE SCALE GENOMIC DNA]</scope>
    <source>
        <strain evidence="2">JCM 18532</strain>
    </source>
</reference>
<sequence>MGWQDTRSERLRRRGSGCSRCGEDLIGTTRTRAPFRVVHLDRDPGDELRRRIAELCEGP</sequence>
<keyword evidence="2" id="KW-1185">Reference proteome</keyword>
<organism evidence="1 2">
    <name type="scientific">Nocardioides endophyticus</name>
    <dbReference type="NCBI Taxonomy" id="1353775"/>
    <lineage>
        <taxon>Bacteria</taxon>
        <taxon>Bacillati</taxon>
        <taxon>Actinomycetota</taxon>
        <taxon>Actinomycetes</taxon>
        <taxon>Propionibacteriales</taxon>
        <taxon>Nocardioidaceae</taxon>
        <taxon>Nocardioides</taxon>
    </lineage>
</organism>
<protein>
    <submittedName>
        <fullName evidence="1">Uncharacterized protein</fullName>
    </submittedName>
</protein>
<evidence type="ECO:0000313" key="1">
    <source>
        <dbReference type="EMBL" id="GAA4756304.1"/>
    </source>
</evidence>
<dbReference type="EMBL" id="BAABKN010000032">
    <property type="protein sequence ID" value="GAA4756304.1"/>
    <property type="molecule type" value="Genomic_DNA"/>
</dbReference>
<evidence type="ECO:0000313" key="2">
    <source>
        <dbReference type="Proteomes" id="UP001499882"/>
    </source>
</evidence>
<accession>A0ABP8ZGL9</accession>
<name>A0ABP8ZGL9_9ACTN</name>
<proteinExistence type="predicted"/>
<gene>
    <name evidence="1" type="ORF">GCM10023350_47330</name>
</gene>
<comment type="caution">
    <text evidence="1">The sequence shown here is derived from an EMBL/GenBank/DDBJ whole genome shotgun (WGS) entry which is preliminary data.</text>
</comment>